<proteinExistence type="predicted"/>
<dbReference type="AlphaFoldDB" id="A0A6J8D5A7"/>
<evidence type="ECO:0000256" key="1">
    <source>
        <dbReference type="SAM" id="Coils"/>
    </source>
</evidence>
<dbReference type="EMBL" id="CACVKT020006664">
    <property type="protein sequence ID" value="CAC5403116.1"/>
    <property type="molecule type" value="Genomic_DNA"/>
</dbReference>
<keyword evidence="1" id="KW-0175">Coiled coil</keyword>
<feature type="region of interest" description="Disordered" evidence="2">
    <location>
        <begin position="281"/>
        <end position="302"/>
    </location>
</feature>
<gene>
    <name evidence="3" type="ORF">MCOR_37024</name>
</gene>
<feature type="compositionally biased region" description="Polar residues" evidence="2">
    <location>
        <begin position="283"/>
        <end position="293"/>
    </location>
</feature>
<accession>A0A6J8D5A7</accession>
<feature type="coiled-coil region" evidence="1">
    <location>
        <begin position="3"/>
        <end position="72"/>
    </location>
</feature>
<dbReference type="Proteomes" id="UP000507470">
    <property type="component" value="Unassembled WGS sequence"/>
</dbReference>
<name>A0A6J8D5A7_MYTCO</name>
<organism evidence="3 4">
    <name type="scientific">Mytilus coruscus</name>
    <name type="common">Sea mussel</name>
    <dbReference type="NCBI Taxonomy" id="42192"/>
    <lineage>
        <taxon>Eukaryota</taxon>
        <taxon>Metazoa</taxon>
        <taxon>Spiralia</taxon>
        <taxon>Lophotrochozoa</taxon>
        <taxon>Mollusca</taxon>
        <taxon>Bivalvia</taxon>
        <taxon>Autobranchia</taxon>
        <taxon>Pteriomorphia</taxon>
        <taxon>Mytilida</taxon>
        <taxon>Mytiloidea</taxon>
        <taxon>Mytilidae</taxon>
        <taxon>Mytilinae</taxon>
        <taxon>Mytilus</taxon>
    </lineage>
</organism>
<evidence type="ECO:0000313" key="3">
    <source>
        <dbReference type="EMBL" id="CAC5403116.1"/>
    </source>
</evidence>
<keyword evidence="4" id="KW-1185">Reference proteome</keyword>
<evidence type="ECO:0000256" key="2">
    <source>
        <dbReference type="SAM" id="MobiDB-lite"/>
    </source>
</evidence>
<reference evidence="3 4" key="1">
    <citation type="submission" date="2020-06" db="EMBL/GenBank/DDBJ databases">
        <authorList>
            <person name="Li R."/>
            <person name="Bekaert M."/>
        </authorList>
    </citation>
    <scope>NUCLEOTIDE SEQUENCE [LARGE SCALE GENOMIC DNA]</scope>
    <source>
        <strain evidence="4">wild</strain>
    </source>
</reference>
<sequence length="302" mass="34578">MEKQSLKMEIRSLRKHVDRLDLKNLALKKEVDRLGLILSPTSDDGTKLNDDKMEHTNELEALEASLLKQLTEKKDKYVTSLKRQDECIKDLVKCTKSQKESLEFVRNHVLDEIENKVKQLTESVADTSFTFVESAPKEKLGDLGSIEIKETPCSLPFVPYKQRQLQVPVVLKRQITSFTHIYDINMKGEILIGVTGIKVSDKNTLIFCDVITQKVYFYDEHDGYQSSISSPCSPWGIAAIPGTPTAVMSSQDETYIQFIDISKRRLLKKIKEDRRATERKTWWYSSNKGSHNSSTEREDTSP</sequence>
<dbReference type="OrthoDB" id="6053567at2759"/>
<evidence type="ECO:0000313" key="4">
    <source>
        <dbReference type="Proteomes" id="UP000507470"/>
    </source>
</evidence>
<protein>
    <submittedName>
        <fullName evidence="3">Uncharacterized protein</fullName>
    </submittedName>
</protein>